<comment type="caution">
    <text evidence="9">The sequence shown here is derived from an EMBL/GenBank/DDBJ whole genome shotgun (WGS) entry which is preliminary data.</text>
</comment>
<keyword evidence="3" id="KW-0810">Translation regulation</keyword>
<keyword evidence="10" id="KW-1185">Reference proteome</keyword>
<dbReference type="GO" id="GO:0003729">
    <property type="term" value="F:mRNA binding"/>
    <property type="evidence" value="ECO:0007669"/>
    <property type="project" value="TreeGrafter"/>
</dbReference>
<feature type="compositionally biased region" description="Low complexity" evidence="7">
    <location>
        <begin position="780"/>
        <end position="790"/>
    </location>
</feature>
<feature type="region of interest" description="Disordered" evidence="7">
    <location>
        <begin position="1582"/>
        <end position="1607"/>
    </location>
</feature>
<evidence type="ECO:0000256" key="5">
    <source>
        <dbReference type="ARBA" id="ARBA00067320"/>
    </source>
</evidence>
<dbReference type="FunFam" id="1.25.40.180:FF:000034">
    <property type="entry name" value="Eukaryotic translation initiation factor 4G"/>
    <property type="match status" value="1"/>
</dbReference>
<feature type="region of interest" description="Disordered" evidence="7">
    <location>
        <begin position="474"/>
        <end position="529"/>
    </location>
</feature>
<dbReference type="PANTHER" id="PTHR23253">
    <property type="entry name" value="EUKARYOTIC TRANSLATION INITIATION FACTOR 4 GAMMA"/>
    <property type="match status" value="1"/>
</dbReference>
<dbReference type="SUPFAM" id="SSF48371">
    <property type="entry name" value="ARM repeat"/>
    <property type="match status" value="2"/>
</dbReference>
<keyword evidence="2" id="KW-0396">Initiation factor</keyword>
<dbReference type="GO" id="GO:0006417">
    <property type="term" value="P:regulation of translation"/>
    <property type="evidence" value="ECO:0007669"/>
    <property type="project" value="UniProtKB-KW"/>
</dbReference>
<evidence type="ECO:0000256" key="4">
    <source>
        <dbReference type="ARBA" id="ARBA00022917"/>
    </source>
</evidence>
<organism evidence="9 10">
    <name type="scientific">Salix dunnii</name>
    <dbReference type="NCBI Taxonomy" id="1413687"/>
    <lineage>
        <taxon>Eukaryota</taxon>
        <taxon>Viridiplantae</taxon>
        <taxon>Streptophyta</taxon>
        <taxon>Embryophyta</taxon>
        <taxon>Tracheophyta</taxon>
        <taxon>Spermatophyta</taxon>
        <taxon>Magnoliopsida</taxon>
        <taxon>eudicotyledons</taxon>
        <taxon>Gunneridae</taxon>
        <taxon>Pentapetalae</taxon>
        <taxon>rosids</taxon>
        <taxon>fabids</taxon>
        <taxon>Malpighiales</taxon>
        <taxon>Salicaceae</taxon>
        <taxon>Saliceae</taxon>
        <taxon>Salix</taxon>
    </lineage>
</organism>
<evidence type="ECO:0000256" key="3">
    <source>
        <dbReference type="ARBA" id="ARBA00022845"/>
    </source>
</evidence>
<dbReference type="OrthoDB" id="514777at2759"/>
<feature type="compositionally biased region" description="Basic and acidic residues" evidence="7">
    <location>
        <begin position="494"/>
        <end position="510"/>
    </location>
</feature>
<dbReference type="FunFam" id="1.25.40.180:FF:000024">
    <property type="entry name" value="Eukaryotic translation initiation factor 4G"/>
    <property type="match status" value="1"/>
</dbReference>
<feature type="compositionally biased region" description="Polar residues" evidence="7">
    <location>
        <begin position="244"/>
        <end position="261"/>
    </location>
</feature>
<feature type="region of interest" description="Disordered" evidence="7">
    <location>
        <begin position="1237"/>
        <end position="1304"/>
    </location>
</feature>
<feature type="compositionally biased region" description="Polar residues" evidence="7">
    <location>
        <begin position="973"/>
        <end position="983"/>
    </location>
</feature>
<feature type="region of interest" description="Disordered" evidence="7">
    <location>
        <begin position="1051"/>
        <end position="1138"/>
    </location>
</feature>
<feature type="region of interest" description="Disordered" evidence="7">
    <location>
        <begin position="104"/>
        <end position="264"/>
    </location>
</feature>
<sequence length="1979" mass="213595">MKEYDLMSWAGWLTSVEGKGPVASKLKTLPSLIGSGENQIFSSGSSLVYVCSVRDAILFTHGLRATLIGFGAVEIVADQHEPSSVWAHILLGREIIEKEEYMSYNQSRSGSDKSESRYRKPGRSVSSNQQGTSSLSYGKGGGGGGPPVPSPSSSSLSSNRSFNKRSSYVPQGGGQSSRVNAAPAVNSSDSGNNAASTNRNVQNGAATQPPLHGKSDAPPPASSVTKPTEASATPRSARAVPKAPTSQPATISSESGASTTPAKAPVDASQAFAFQFGSISPGFMNGMQVPARTSSAPPNLDEQKRDQARLDTFRPAPSLPTPAPKQQLPRKEVSAADQTISGEAHLVPKAKKETQVSPAPSASQTQKSSALPVPMNSMQMQYMQPQVSMQFGGRGPQIQTQGVPPTSLQMPIPVPLQMGSAPQVQQPVYIQGIQHHPMQPQGMMRQGQNLSFTTTMGPQIPPQLGSLGMNIASQYSPQQGGKFGGQRKTSVKITDPKTHEELRLDKRTDPYPDTGPSGLRSHLNAPQSQPIPSFTPSHPLNYYPGSYNANNLFFQTPSSLPLTGGQIAPNSQPPPRFNYPLNQGPQNVPYTSASAPNSLPVSKSGIAIHGVAEPHKSEHASDALNGISSTTSGLVQVTIKPPASSIGEKVVEPSLPNISPVEKGGSHKSSRSSWEASPSPSQSDSETSSESSLQQTKPGVESQVKSPPVAAKHPDEVAVSNAEEQKTEAPSSQKKPGKKGNVEPQHQIGGQNTSCVSLSSRTVELGAFYGSGVSETAETNAAPSPSSANSDVLTGSIKEPVPTISASNPDVSEVKVGNAGDGCNTVSAQVLVAGVAQTQQTTPQTKLDDDSEEKLKCEIPTAEEKGQKALSECPKQECSMSPAPVNSKSADLVMEDKEVSDLTGTSVGNEVPASETAQEGLVEPVTCHTANDKVSDSVDVSASRNLDSPDDRKPSDSSLRDGDGIGDKEASDTKSSVSGQQDSLPVPDLSTATAIHKGECIENPGSGTVPHAITSSKEKPTELTISKSISSRVKKKRKEFLLKADLAGTNSDLYGAYKGPEEKKENVISPKVTERTSPILKQTPADALQIDSEASEKNKAEPDDWEDAADMSTPKLDGDGELSCGGLGQHDTDGNASSAKKYSRDFLLKFSEQFTDLPEGFEIRSDIAAVLSVNASHIADLDSHPSLARVMDRSNSGSRIDRRGSGIDDDFRWNKQPGPFGPGRDLAFEMSYGSNVGSRPVAGGNHSVPRNPRAQSPGQNAGGILSGPTQSKGLQGGLQRGGSDADRWQSGGSSVHKGLIPSPYTPLQMMHKAERKYEVGKVTDEEAAKQRKLKGILNKLTPQNFEKLFEQVKAVNIDNAVTLNGVISQIFDKALMEPTFCEMYADFCFHLAAELPELIEDDEKVTFKRLLLNKCQEEFERGEREQEEANKVDEEGEIQKSEEEREEQRIKTRRRMLGNIRLIGELYKKKMLTERIMHECIKTLLGQYQNPDEEDVEALCKLMSTIGEMIDHSKAKVHMDAYFDMMAKLSTNMKLSSRVRFMLKDAIDLRKNKWQQRRKVEGPKKIDEVHRDAAQERQLQTSRLARNPGMNPSPRRGPMDFGPRGSTMLSSPNAHMGGFRGFPSQVRGYGNQDVRLEERQSYEARTVSVPLPQRPLGDDSITLGPQGGLARGMSIRGTPAITGAPVAEIFPSPGDSRRMAVGLNGFSAISERSNYSPREDLIPRYPPERLAVPPAYDQMSGQERNMNYVNRDLRNLDRGFDRLLGSSPPTQTQGPSFAQSIPTGMVWPEERLRDKSMVTIKEFYSARDEKEVAQCIKDLNSPSFHPSMISLWVSDSFERKDMERDLLAKLLANLARTQDRVLDSNQLIKGFESVLTTLEDAVTDAPKAPEFLGRVLGRVVVENVVPLTEIGRLLHEGGEVPGSLLKFGLAGDVLGSILEMIKAEKGQGVLNEIRRTSNLCFEDFRPPDPNRSRILEKFI</sequence>
<dbReference type="SMART" id="SM00544">
    <property type="entry name" value="MA3"/>
    <property type="match status" value="1"/>
</dbReference>
<dbReference type="SMART" id="SM00543">
    <property type="entry name" value="MIF4G"/>
    <property type="match status" value="1"/>
</dbReference>
<feature type="compositionally biased region" description="Polar residues" evidence="7">
    <location>
        <begin position="222"/>
        <end position="234"/>
    </location>
</feature>
<dbReference type="InterPro" id="IPR003891">
    <property type="entry name" value="Initiation_fac_eIF4g_MI"/>
</dbReference>
<dbReference type="InterPro" id="IPR016024">
    <property type="entry name" value="ARM-type_fold"/>
</dbReference>
<feature type="compositionally biased region" description="Low complexity" evidence="7">
    <location>
        <begin position="671"/>
        <end position="692"/>
    </location>
</feature>
<dbReference type="InterPro" id="IPR003890">
    <property type="entry name" value="MIF4G-like_typ-3"/>
</dbReference>
<evidence type="ECO:0000313" key="10">
    <source>
        <dbReference type="Proteomes" id="UP000657918"/>
    </source>
</evidence>
<feature type="region of interest" description="Disordered" evidence="7">
    <location>
        <begin position="648"/>
        <end position="755"/>
    </location>
</feature>
<protein>
    <recommendedName>
        <fullName evidence="5">Eukaryotic translation initiation factor 4G</fullName>
    </recommendedName>
    <alternativeName>
        <fullName evidence="6">Protein synthesis initiation factor 4G</fullName>
    </alternativeName>
</protein>
<evidence type="ECO:0000259" key="8">
    <source>
        <dbReference type="PROSITE" id="PS51366"/>
    </source>
</evidence>
<dbReference type="Gene3D" id="1.25.40.180">
    <property type="match status" value="2"/>
</dbReference>
<name>A0A835JG44_9ROSI</name>
<dbReference type="Proteomes" id="UP000657918">
    <property type="component" value="Unassembled WGS sequence"/>
</dbReference>
<evidence type="ECO:0000256" key="2">
    <source>
        <dbReference type="ARBA" id="ARBA00022540"/>
    </source>
</evidence>
<dbReference type="EMBL" id="JADGMS010000014">
    <property type="protein sequence ID" value="KAF9668731.1"/>
    <property type="molecule type" value="Genomic_DNA"/>
</dbReference>
<evidence type="ECO:0000256" key="6">
    <source>
        <dbReference type="ARBA" id="ARBA00075135"/>
    </source>
</evidence>
<feature type="compositionally biased region" description="Basic and acidic residues" evidence="7">
    <location>
        <begin position="1199"/>
        <end position="1213"/>
    </location>
</feature>
<dbReference type="PROSITE" id="PS51366">
    <property type="entry name" value="MI"/>
    <property type="match status" value="1"/>
</dbReference>
<feature type="region of interest" description="Disordered" evidence="7">
    <location>
        <begin position="1422"/>
        <end position="1447"/>
    </location>
</feature>
<feature type="region of interest" description="Disordered" evidence="7">
    <location>
        <begin position="1192"/>
        <end position="1216"/>
    </location>
</feature>
<feature type="region of interest" description="Disordered" evidence="7">
    <location>
        <begin position="776"/>
        <end position="813"/>
    </location>
</feature>
<dbReference type="GO" id="GO:0003743">
    <property type="term" value="F:translation initiation factor activity"/>
    <property type="evidence" value="ECO:0007669"/>
    <property type="project" value="UniProtKB-KW"/>
</dbReference>
<evidence type="ECO:0000256" key="7">
    <source>
        <dbReference type="SAM" id="MobiDB-lite"/>
    </source>
</evidence>
<feature type="region of interest" description="Disordered" evidence="7">
    <location>
        <begin position="864"/>
        <end position="1020"/>
    </location>
</feature>
<proteinExistence type="inferred from homology"/>
<dbReference type="Pfam" id="PF02854">
    <property type="entry name" value="MIF4G"/>
    <property type="match status" value="1"/>
</dbReference>
<reference evidence="9 10" key="1">
    <citation type="submission" date="2020-10" db="EMBL/GenBank/DDBJ databases">
        <title>Plant Genome Project.</title>
        <authorList>
            <person name="Zhang R.-G."/>
        </authorList>
    </citation>
    <scope>NUCLEOTIDE SEQUENCE [LARGE SCALE GENOMIC DNA]</scope>
    <source>
        <strain evidence="9">FAFU-HL-1</strain>
        <tissue evidence="9">Leaf</tissue>
    </source>
</reference>
<feature type="compositionally biased region" description="Basic and acidic residues" evidence="7">
    <location>
        <begin position="947"/>
        <end position="972"/>
    </location>
</feature>
<evidence type="ECO:0000256" key="1">
    <source>
        <dbReference type="ARBA" id="ARBA00005775"/>
    </source>
</evidence>
<feature type="domain" description="MI" evidence="8">
    <location>
        <begin position="1791"/>
        <end position="1915"/>
    </location>
</feature>
<evidence type="ECO:0000313" key="9">
    <source>
        <dbReference type="EMBL" id="KAF9668731.1"/>
    </source>
</evidence>
<keyword evidence="4" id="KW-0648">Protein biosynthesis</keyword>
<feature type="compositionally biased region" description="Polar residues" evidence="7">
    <location>
        <begin position="355"/>
        <end position="369"/>
    </location>
</feature>
<accession>A0A835JG44</accession>
<dbReference type="GO" id="GO:0016281">
    <property type="term" value="C:eukaryotic translation initiation factor 4F complex"/>
    <property type="evidence" value="ECO:0007669"/>
    <property type="project" value="TreeGrafter"/>
</dbReference>
<feature type="region of interest" description="Disordered" evidence="7">
    <location>
        <begin position="312"/>
        <end position="369"/>
    </location>
</feature>
<feature type="region of interest" description="Disordered" evidence="7">
    <location>
        <begin position="285"/>
        <end position="304"/>
    </location>
</feature>
<dbReference type="Pfam" id="PF02847">
    <property type="entry name" value="MA3"/>
    <property type="match status" value="1"/>
</dbReference>
<feature type="compositionally biased region" description="Low complexity" evidence="7">
    <location>
        <begin position="151"/>
        <end position="168"/>
    </location>
</feature>
<gene>
    <name evidence="9" type="ORF">SADUNF_Sadunf14G0034100</name>
</gene>
<dbReference type="PANTHER" id="PTHR23253:SF9">
    <property type="entry name" value="EUKARYOTIC TRANSLATION INITIATION FACTOR 4 GAMMA 2"/>
    <property type="match status" value="1"/>
</dbReference>
<comment type="similarity">
    <text evidence="1">Belongs to the eukaryotic initiation factor 4G family.</text>
</comment>
<feature type="compositionally biased region" description="Polar residues" evidence="7">
    <location>
        <begin position="185"/>
        <end position="206"/>
    </location>
</feature>